<organism evidence="13">
    <name type="scientific">Schizophyllum commune (strain H4-8 / FGSC 9210)</name>
    <name type="common">Split gill fungus</name>
    <dbReference type="NCBI Taxonomy" id="578458"/>
    <lineage>
        <taxon>Eukaryota</taxon>
        <taxon>Fungi</taxon>
        <taxon>Dikarya</taxon>
        <taxon>Basidiomycota</taxon>
        <taxon>Agaricomycotina</taxon>
        <taxon>Agaricomycetes</taxon>
        <taxon>Agaricomycetidae</taxon>
        <taxon>Agaricales</taxon>
        <taxon>Schizophyllaceae</taxon>
        <taxon>Schizophyllum</taxon>
    </lineage>
</organism>
<dbReference type="AlphaFoldDB" id="D8Q549"/>
<evidence type="ECO:0000256" key="5">
    <source>
        <dbReference type="ARBA" id="ARBA00022801"/>
    </source>
</evidence>
<dbReference type="PANTHER" id="PTHR42648:SF11">
    <property type="entry name" value="TRANSPOSON TY4-P GAG-POL POLYPROTEIN"/>
    <property type="match status" value="1"/>
</dbReference>
<evidence type="ECO:0000256" key="8">
    <source>
        <dbReference type="ARBA" id="ARBA00022918"/>
    </source>
</evidence>
<dbReference type="GO" id="GO:0004519">
    <property type="term" value="F:endonuclease activity"/>
    <property type="evidence" value="ECO:0007669"/>
    <property type="project" value="UniProtKB-KW"/>
</dbReference>
<evidence type="ECO:0000256" key="3">
    <source>
        <dbReference type="ARBA" id="ARBA00022723"/>
    </source>
</evidence>
<keyword evidence="1" id="KW-0548">Nucleotidyltransferase</keyword>
<dbReference type="HOGENOM" id="CLU_2134988_0_0_1"/>
<keyword evidence="9" id="KW-0239">DNA-directed DNA polymerase</keyword>
<evidence type="ECO:0000256" key="2">
    <source>
        <dbReference type="ARBA" id="ARBA00022722"/>
    </source>
</evidence>
<evidence type="ECO:0000256" key="1">
    <source>
        <dbReference type="ARBA" id="ARBA00022695"/>
    </source>
</evidence>
<evidence type="ECO:0000256" key="9">
    <source>
        <dbReference type="ARBA" id="ARBA00022932"/>
    </source>
</evidence>
<dbReference type="Gene3D" id="3.30.420.10">
    <property type="entry name" value="Ribonuclease H-like superfamily/Ribonuclease H"/>
    <property type="match status" value="1"/>
</dbReference>
<keyword evidence="11" id="KW-0472">Membrane</keyword>
<keyword evidence="8" id="KW-0695">RNA-directed DNA polymerase</keyword>
<evidence type="ECO:0000313" key="12">
    <source>
        <dbReference type="EMBL" id="EFI97344.1"/>
    </source>
</evidence>
<dbReference type="GO" id="GO:0003887">
    <property type="term" value="F:DNA-directed DNA polymerase activity"/>
    <property type="evidence" value="ECO:0007669"/>
    <property type="project" value="UniProtKB-KW"/>
</dbReference>
<reference evidence="12 13" key="1">
    <citation type="journal article" date="2010" name="Nat. Biotechnol.">
        <title>Genome sequence of the model mushroom Schizophyllum commune.</title>
        <authorList>
            <person name="Ohm R.A."/>
            <person name="de Jong J.F."/>
            <person name="Lugones L.G."/>
            <person name="Aerts A."/>
            <person name="Kothe E."/>
            <person name="Stajich J.E."/>
            <person name="de Vries R.P."/>
            <person name="Record E."/>
            <person name="Levasseur A."/>
            <person name="Baker S.E."/>
            <person name="Bartholomew K.A."/>
            <person name="Coutinho P.M."/>
            <person name="Erdmann S."/>
            <person name="Fowler T.J."/>
            <person name="Gathman A.C."/>
            <person name="Lombard V."/>
            <person name="Henrissat B."/>
            <person name="Knabe N."/>
            <person name="Kuees U."/>
            <person name="Lilly W.W."/>
            <person name="Lindquist E."/>
            <person name="Lucas S."/>
            <person name="Magnuson J.K."/>
            <person name="Piumi F."/>
            <person name="Raudaskoski M."/>
            <person name="Salamov A."/>
            <person name="Schmutz J."/>
            <person name="Schwarze F.W.M.R."/>
            <person name="vanKuyk P.A."/>
            <person name="Horton J.S."/>
            <person name="Grigoriev I.V."/>
            <person name="Woesten H.A.B."/>
        </authorList>
    </citation>
    <scope>NUCLEOTIDE SEQUENCE [LARGE SCALE GENOMIC DNA]</scope>
    <source>
        <strain evidence="13">H4-8 / FGSC 9210</strain>
    </source>
</reference>
<accession>D8Q549</accession>
<evidence type="ECO:0000256" key="4">
    <source>
        <dbReference type="ARBA" id="ARBA00022759"/>
    </source>
</evidence>
<keyword evidence="3" id="KW-0479">Metal-binding</keyword>
<evidence type="ECO:0000256" key="10">
    <source>
        <dbReference type="ARBA" id="ARBA00023172"/>
    </source>
</evidence>
<keyword evidence="5" id="KW-0378">Hydrolase</keyword>
<dbReference type="GO" id="GO:0016787">
    <property type="term" value="F:hydrolase activity"/>
    <property type="evidence" value="ECO:0007669"/>
    <property type="project" value="UniProtKB-KW"/>
</dbReference>
<keyword evidence="7" id="KW-0229">DNA integration</keyword>
<dbReference type="Proteomes" id="UP000007431">
    <property type="component" value="Unassembled WGS sequence"/>
</dbReference>
<proteinExistence type="predicted"/>
<keyword evidence="11" id="KW-0812">Transmembrane</keyword>
<dbReference type="EMBL" id="GL377306">
    <property type="protein sequence ID" value="EFI97344.1"/>
    <property type="molecule type" value="Genomic_DNA"/>
</dbReference>
<evidence type="ECO:0000256" key="11">
    <source>
        <dbReference type="SAM" id="Phobius"/>
    </source>
</evidence>
<keyword evidence="9" id="KW-0808">Transferase</keyword>
<keyword evidence="6" id="KW-0460">Magnesium</keyword>
<dbReference type="GO" id="GO:0015074">
    <property type="term" value="P:DNA integration"/>
    <property type="evidence" value="ECO:0007669"/>
    <property type="project" value="UniProtKB-KW"/>
</dbReference>
<keyword evidence="13" id="KW-1185">Reference proteome</keyword>
<keyword evidence="2" id="KW-0540">Nuclease</keyword>
<dbReference type="InterPro" id="IPR039537">
    <property type="entry name" value="Retrotran_Ty1/copia-like"/>
</dbReference>
<feature type="transmembrane region" description="Helical" evidence="11">
    <location>
        <begin position="74"/>
        <end position="92"/>
    </location>
</feature>
<gene>
    <name evidence="12" type="ORF">SCHCODRAFT_109102</name>
</gene>
<dbReference type="eggNOG" id="KOG0017">
    <property type="taxonomic scope" value="Eukaryota"/>
</dbReference>
<dbReference type="GO" id="GO:0003676">
    <property type="term" value="F:nucleic acid binding"/>
    <property type="evidence" value="ECO:0007669"/>
    <property type="project" value="InterPro"/>
</dbReference>
<dbReference type="GO" id="GO:0006310">
    <property type="term" value="P:DNA recombination"/>
    <property type="evidence" value="ECO:0007669"/>
    <property type="project" value="UniProtKB-KW"/>
</dbReference>
<dbReference type="InterPro" id="IPR036397">
    <property type="entry name" value="RNaseH_sf"/>
</dbReference>
<dbReference type="GO" id="GO:0003964">
    <property type="term" value="F:RNA-directed DNA polymerase activity"/>
    <property type="evidence" value="ECO:0007669"/>
    <property type="project" value="UniProtKB-KW"/>
</dbReference>
<keyword evidence="11" id="KW-1133">Transmembrane helix</keyword>
<evidence type="ECO:0000256" key="7">
    <source>
        <dbReference type="ARBA" id="ARBA00022908"/>
    </source>
</evidence>
<feature type="non-terminal residue" evidence="12">
    <location>
        <position position="113"/>
    </location>
</feature>
<protein>
    <recommendedName>
        <fullName evidence="14">GAG-pre-integrase domain-containing protein</fullName>
    </recommendedName>
</protein>
<evidence type="ECO:0000313" key="13">
    <source>
        <dbReference type="Proteomes" id="UP000007431"/>
    </source>
</evidence>
<keyword evidence="10" id="KW-0233">DNA recombination</keyword>
<name>D8Q549_SCHCM</name>
<dbReference type="OMA" id="CDPCIVG"/>
<dbReference type="InParanoid" id="D8Q549"/>
<evidence type="ECO:0000256" key="6">
    <source>
        <dbReference type="ARBA" id="ARBA00022842"/>
    </source>
</evidence>
<dbReference type="GO" id="GO:0046872">
    <property type="term" value="F:metal ion binding"/>
    <property type="evidence" value="ECO:0007669"/>
    <property type="project" value="UniProtKB-KW"/>
</dbReference>
<evidence type="ECO:0008006" key="14">
    <source>
        <dbReference type="Google" id="ProtNLM"/>
    </source>
</evidence>
<dbReference type="PANTHER" id="PTHR42648">
    <property type="entry name" value="TRANSPOSASE, PUTATIVE-RELATED"/>
    <property type="match status" value="1"/>
</dbReference>
<dbReference type="VEuPathDB" id="FungiDB:SCHCODRAFT_02460810"/>
<sequence length="113" mass="12827">MGHTNFESLRNMVRHGQLGEVDTLTGIPSFCEPCVMGKMKKLPFKRSTTPASRPLQFVSCDVGGPVDPAAIGGYLYWIVIVCHYSSGVYTLFTKKKSEVYKKLRQWRIDMEHQ</sequence>
<keyword evidence="4" id="KW-0255">Endonuclease</keyword>